<dbReference type="KEGG" id="cyn:Cyan7425_3909"/>
<evidence type="ECO:0000259" key="1">
    <source>
        <dbReference type="Pfam" id="PF24869"/>
    </source>
</evidence>
<dbReference type="HOGENOM" id="CLU_172539_1_0_3"/>
<dbReference type="AlphaFoldDB" id="B8HUM4"/>
<dbReference type="PANTHER" id="PTHR36729:SF2">
    <property type="entry name" value="EXPRESSED PROTEIN"/>
    <property type="match status" value="1"/>
</dbReference>
<dbReference type="eggNOG" id="ENOG5032S41">
    <property type="taxonomic scope" value="Bacteria"/>
</dbReference>
<dbReference type="PANTHER" id="PTHR36729">
    <property type="entry name" value="EXPRESSED PROTEIN"/>
    <property type="match status" value="1"/>
</dbReference>
<evidence type="ECO:0000313" key="2">
    <source>
        <dbReference type="EMBL" id="ACL46226.1"/>
    </source>
</evidence>
<dbReference type="Pfam" id="PF24869">
    <property type="entry name" value="DUF7734"/>
    <property type="match status" value="1"/>
</dbReference>
<organism evidence="2">
    <name type="scientific">Cyanothece sp. (strain PCC 7425 / ATCC 29141)</name>
    <dbReference type="NCBI Taxonomy" id="395961"/>
    <lineage>
        <taxon>Bacteria</taxon>
        <taxon>Bacillati</taxon>
        <taxon>Cyanobacteriota</taxon>
        <taxon>Cyanophyceae</taxon>
        <taxon>Gomontiellales</taxon>
        <taxon>Cyanothecaceae</taxon>
        <taxon>Cyanothece</taxon>
    </lineage>
</organism>
<dbReference type="STRING" id="395961.Cyan7425_3909"/>
<feature type="domain" description="DUF7734" evidence="1">
    <location>
        <begin position="7"/>
        <end position="93"/>
    </location>
</feature>
<sequence>MTATMATRLEQYTAQHPQEVLLVQAEIEGERDEIVIFRGFSSSLVRSTAADPDVPILPDTAQILSLDRLRGPYNPAQPQYIQQGLTWEDFQPILTAAGC</sequence>
<gene>
    <name evidence="2" type="ordered locus">Cyan7425_3909</name>
</gene>
<proteinExistence type="predicted"/>
<dbReference type="EMBL" id="CP001344">
    <property type="protein sequence ID" value="ACL46226.1"/>
    <property type="molecule type" value="Genomic_DNA"/>
</dbReference>
<dbReference type="InterPro" id="IPR056636">
    <property type="entry name" value="DUF7734"/>
</dbReference>
<name>B8HUM4_CYAP4</name>
<protein>
    <recommendedName>
        <fullName evidence="1">DUF7734 domain-containing protein</fullName>
    </recommendedName>
</protein>
<dbReference type="OrthoDB" id="463229at2"/>
<accession>B8HUM4</accession>
<reference evidence="2" key="1">
    <citation type="submission" date="2009-01" db="EMBL/GenBank/DDBJ databases">
        <title>Complete sequence of chromosome Cyanothece sp. PCC 7425.</title>
        <authorList>
            <consortium name="US DOE Joint Genome Institute"/>
            <person name="Lucas S."/>
            <person name="Copeland A."/>
            <person name="Lapidus A."/>
            <person name="Glavina del Rio T."/>
            <person name="Dalin E."/>
            <person name="Tice H."/>
            <person name="Bruce D."/>
            <person name="Goodwin L."/>
            <person name="Pitluck S."/>
            <person name="Sims D."/>
            <person name="Meineke L."/>
            <person name="Brettin T."/>
            <person name="Detter J.C."/>
            <person name="Han C."/>
            <person name="Larimer F."/>
            <person name="Land M."/>
            <person name="Hauser L."/>
            <person name="Kyrpides N."/>
            <person name="Ovchinnikova G."/>
            <person name="Liberton M."/>
            <person name="Stoeckel J."/>
            <person name="Banerjee A."/>
            <person name="Singh A."/>
            <person name="Page L."/>
            <person name="Sato H."/>
            <person name="Zhao L."/>
            <person name="Sherman L."/>
            <person name="Pakrasi H."/>
            <person name="Richardson P."/>
        </authorList>
    </citation>
    <scope>NUCLEOTIDE SEQUENCE</scope>
    <source>
        <strain evidence="2">PCC 7425</strain>
    </source>
</reference>